<keyword evidence="3" id="KW-0548">Nucleotidyltransferase</keyword>
<dbReference type="InterPro" id="IPR050116">
    <property type="entry name" value="DNA_polymerase-Y"/>
</dbReference>
<sequence length="492" mass="54723">MSGPRTYFAIDLKSYYASAECAARGLDPLTTNLVVADASRTEKTICLAVSPSLKALDIPGRARLFEVVQKVKEANDARLRAAIPSRAAVKKEGKWTLSAPSYDAKALAADPSLEISYLVAPPRMAYYEKVSRQIYGIYLKYVAPEDMVVYSIDEVFIDATPYLAYYNMAPHDLAKTMIREVLYTTGITATAGIGSNLYLAKLAMDITAKHASPDKDGVRIAELNEESFRYLLWDHKPLTDFWQVGPGTVRRLEKHGIHTMGELARASLYDEDMLYREFGVDAEILIDHAWGLEPCGMKEINAYQPETNSICEGQVLSCPYDCKKTRLIVQEMTDSLVYQLMDKGLVTDGLTLDIGYDRENCDKGGYRGPVHIDRYGRTLPKPAHGSVRLESATNLGSQLQAATAALFDRIADPKLTVRRLTLTANRVVRDEGIFQTDFFTDAARLEKEKSLQEAMLGLKKRFGKNAVLKGSNYLEGATMRDRNGRIGGHKAE</sequence>
<gene>
    <name evidence="7" type="ORF">H9725_04870</name>
</gene>
<name>A0A9D2JMW7_9FIRM</name>
<keyword evidence="7" id="KW-0489">Methyltransferase</keyword>
<dbReference type="GO" id="GO:0006281">
    <property type="term" value="P:DNA repair"/>
    <property type="evidence" value="ECO:0007669"/>
    <property type="project" value="InterPro"/>
</dbReference>
<dbReference type="PANTHER" id="PTHR11076">
    <property type="entry name" value="DNA REPAIR POLYMERASE UMUC / TRANSFERASE FAMILY MEMBER"/>
    <property type="match status" value="1"/>
</dbReference>
<evidence type="ECO:0000256" key="1">
    <source>
        <dbReference type="ARBA" id="ARBA00010945"/>
    </source>
</evidence>
<accession>A0A9D2JMW7</accession>
<dbReference type="GO" id="GO:0009432">
    <property type="term" value="P:SOS response"/>
    <property type="evidence" value="ECO:0007669"/>
    <property type="project" value="TreeGrafter"/>
</dbReference>
<feature type="domain" description="UmuC" evidence="6">
    <location>
        <begin position="7"/>
        <end position="245"/>
    </location>
</feature>
<dbReference type="InterPro" id="IPR001126">
    <property type="entry name" value="UmuC"/>
</dbReference>
<dbReference type="GO" id="GO:0005829">
    <property type="term" value="C:cytosol"/>
    <property type="evidence" value="ECO:0007669"/>
    <property type="project" value="TreeGrafter"/>
</dbReference>
<dbReference type="Gene3D" id="1.10.150.20">
    <property type="entry name" value="5' to 3' exonuclease, C-terminal subdomain"/>
    <property type="match status" value="1"/>
</dbReference>
<reference evidence="7" key="2">
    <citation type="submission" date="2021-04" db="EMBL/GenBank/DDBJ databases">
        <authorList>
            <person name="Gilroy R."/>
        </authorList>
    </citation>
    <scope>NUCLEOTIDE SEQUENCE</scope>
    <source>
        <strain evidence="7">ChiBcec16-3735</strain>
    </source>
</reference>
<comment type="similarity">
    <text evidence="1">Belongs to the DNA polymerase type-Y family.</text>
</comment>
<dbReference type="Gene3D" id="3.30.70.270">
    <property type="match status" value="1"/>
</dbReference>
<evidence type="ECO:0000313" key="8">
    <source>
        <dbReference type="Proteomes" id="UP000824065"/>
    </source>
</evidence>
<dbReference type="EMBL" id="DXBJ01000032">
    <property type="protein sequence ID" value="HIZ57898.1"/>
    <property type="molecule type" value="Genomic_DNA"/>
</dbReference>
<keyword evidence="2" id="KW-0515">Mutator protein</keyword>
<evidence type="ECO:0000256" key="5">
    <source>
        <dbReference type="ARBA" id="ARBA00022932"/>
    </source>
</evidence>
<keyword evidence="4" id="KW-0227">DNA damage</keyword>
<dbReference type="GO" id="GO:0003684">
    <property type="term" value="F:damaged DNA binding"/>
    <property type="evidence" value="ECO:0007669"/>
    <property type="project" value="InterPro"/>
</dbReference>
<dbReference type="GO" id="GO:0042276">
    <property type="term" value="P:error-prone translesion synthesis"/>
    <property type="evidence" value="ECO:0007669"/>
    <property type="project" value="TreeGrafter"/>
</dbReference>
<dbReference type="PROSITE" id="PS50173">
    <property type="entry name" value="UMUC"/>
    <property type="match status" value="1"/>
</dbReference>
<dbReference type="Pfam" id="PF00817">
    <property type="entry name" value="IMS"/>
    <property type="match status" value="1"/>
</dbReference>
<dbReference type="GO" id="GO:0003887">
    <property type="term" value="F:DNA-directed DNA polymerase activity"/>
    <property type="evidence" value="ECO:0007669"/>
    <property type="project" value="UniProtKB-KW"/>
</dbReference>
<dbReference type="GO" id="GO:0032259">
    <property type="term" value="P:methylation"/>
    <property type="evidence" value="ECO:0007669"/>
    <property type="project" value="UniProtKB-KW"/>
</dbReference>
<evidence type="ECO:0000256" key="2">
    <source>
        <dbReference type="ARBA" id="ARBA00022457"/>
    </source>
</evidence>
<proteinExistence type="inferred from homology"/>
<evidence type="ECO:0000256" key="3">
    <source>
        <dbReference type="ARBA" id="ARBA00022695"/>
    </source>
</evidence>
<comment type="caution">
    <text evidence="7">The sequence shown here is derived from an EMBL/GenBank/DDBJ whole genome shotgun (WGS) entry which is preliminary data.</text>
</comment>
<dbReference type="Proteomes" id="UP000824065">
    <property type="component" value="Unassembled WGS sequence"/>
</dbReference>
<dbReference type="SUPFAM" id="SSF56672">
    <property type="entry name" value="DNA/RNA polymerases"/>
    <property type="match status" value="1"/>
</dbReference>
<dbReference type="AlphaFoldDB" id="A0A9D2JMW7"/>
<organism evidence="7 8">
    <name type="scientific">Candidatus Faecalibacterium gallistercoris</name>
    <dbReference type="NCBI Taxonomy" id="2838579"/>
    <lineage>
        <taxon>Bacteria</taxon>
        <taxon>Bacillati</taxon>
        <taxon>Bacillota</taxon>
        <taxon>Clostridia</taxon>
        <taxon>Eubacteriales</taxon>
        <taxon>Oscillospiraceae</taxon>
        <taxon>Faecalibacterium</taxon>
    </lineage>
</organism>
<dbReference type="GO" id="GO:0008168">
    <property type="term" value="F:methyltransferase activity"/>
    <property type="evidence" value="ECO:0007669"/>
    <property type="project" value="UniProtKB-KW"/>
</dbReference>
<keyword evidence="5" id="KW-0808">Transferase</keyword>
<dbReference type="PANTHER" id="PTHR11076:SF35">
    <property type="entry name" value="DNA REPAIR PROTEIN HOMOLOG YOBH"/>
    <property type="match status" value="1"/>
</dbReference>
<dbReference type="InterPro" id="IPR043128">
    <property type="entry name" value="Rev_trsase/Diguanyl_cyclase"/>
</dbReference>
<evidence type="ECO:0000256" key="4">
    <source>
        <dbReference type="ARBA" id="ARBA00022763"/>
    </source>
</evidence>
<protein>
    <submittedName>
        <fullName evidence="7">DNA methylase</fullName>
    </submittedName>
</protein>
<evidence type="ECO:0000313" key="7">
    <source>
        <dbReference type="EMBL" id="HIZ57898.1"/>
    </source>
</evidence>
<reference evidence="7" key="1">
    <citation type="journal article" date="2021" name="PeerJ">
        <title>Extensive microbial diversity within the chicken gut microbiome revealed by metagenomics and culture.</title>
        <authorList>
            <person name="Gilroy R."/>
            <person name="Ravi A."/>
            <person name="Getino M."/>
            <person name="Pursley I."/>
            <person name="Horton D.L."/>
            <person name="Alikhan N.F."/>
            <person name="Baker D."/>
            <person name="Gharbi K."/>
            <person name="Hall N."/>
            <person name="Watson M."/>
            <person name="Adriaenssens E.M."/>
            <person name="Foster-Nyarko E."/>
            <person name="Jarju S."/>
            <person name="Secka A."/>
            <person name="Antonio M."/>
            <person name="Oren A."/>
            <person name="Chaudhuri R.R."/>
            <person name="La Ragione R."/>
            <person name="Hildebrand F."/>
            <person name="Pallen M.J."/>
        </authorList>
    </citation>
    <scope>NUCLEOTIDE SEQUENCE</scope>
    <source>
        <strain evidence="7">ChiBcec16-3735</strain>
    </source>
</reference>
<evidence type="ECO:0000259" key="6">
    <source>
        <dbReference type="PROSITE" id="PS50173"/>
    </source>
</evidence>
<keyword evidence="5" id="KW-0239">DNA-directed DNA polymerase</keyword>
<dbReference type="InterPro" id="IPR043502">
    <property type="entry name" value="DNA/RNA_pol_sf"/>
</dbReference>